<name>A0A850QF26_9RHOB</name>
<sequence length="395" mass="40576">MSKRTLLVTALLLAGAAGAAWVYYDKGTEATAALPATVSAGRGDVESTVLATGLIEAESLVSVGARTSGQIEELLVKVGDEVTSGALIAQIDSLEQQNALKQAEADLAQIEAEIASNAAEIKLAELNLARISKLSGSKLSTADDLDSAEAALAVARAAADSLAAQKSRAEVEVAAAQLDLDRTRITAPMDGTVVAVVSDEGTTLNASTESPTIVKLAALDRMEIKAEISEADVVNVHAGQAVRFSLLGATDVEYDAVLDAVEPAPSSIADSDEVSTDEAIYYNARFIVDNPDRILRIGMSANVTVVLDSVKDAVTLPLSALPERAEADGRYALPVMDASGKPARRMVEVGVRGATDVQILSGLEDGDQVVAAAGLPVDVPSAQMGAGGPPPGMGF</sequence>
<accession>A0A850QF26</accession>
<protein>
    <submittedName>
        <fullName evidence="10">Efflux RND transporter periplasmic adaptor subunit</fullName>
    </submittedName>
</protein>
<evidence type="ECO:0000256" key="5">
    <source>
        <dbReference type="SAM" id="Coils"/>
    </source>
</evidence>
<gene>
    <name evidence="10" type="ORF">HJ536_15285</name>
</gene>
<feature type="signal peptide" evidence="6">
    <location>
        <begin position="1"/>
        <end position="19"/>
    </location>
</feature>
<dbReference type="InterPro" id="IPR058625">
    <property type="entry name" value="MdtA-like_BSH"/>
</dbReference>
<reference evidence="10 11" key="1">
    <citation type="submission" date="2020-04" db="EMBL/GenBank/DDBJ databases">
        <title>Donghicola sp., a member of the Rhodobacteraceae family isolated from mangrove forest in Thailand.</title>
        <authorList>
            <person name="Charoenyingcharoen P."/>
            <person name="Yukphan P."/>
        </authorList>
    </citation>
    <scope>NUCLEOTIDE SEQUENCE [LARGE SCALE GENOMIC DNA]</scope>
    <source>
        <strain evidence="10 11">B5-SW-15</strain>
    </source>
</reference>
<feature type="domain" description="Multidrug resistance protein MdtA-like C-terminal permuted SH3" evidence="9">
    <location>
        <begin position="312"/>
        <end position="370"/>
    </location>
</feature>
<comment type="similarity">
    <text evidence="2">Belongs to the membrane fusion protein (MFP) (TC 8.A.1) family.</text>
</comment>
<evidence type="ECO:0000256" key="3">
    <source>
        <dbReference type="ARBA" id="ARBA00022448"/>
    </source>
</evidence>
<evidence type="ECO:0000256" key="4">
    <source>
        <dbReference type="ARBA" id="ARBA00023054"/>
    </source>
</evidence>
<dbReference type="RefSeq" id="WP_177158369.1">
    <property type="nucleotide sequence ID" value="NZ_JABCJE010000008.1"/>
</dbReference>
<evidence type="ECO:0000259" key="9">
    <source>
        <dbReference type="Pfam" id="PF25967"/>
    </source>
</evidence>
<feature type="chain" id="PRO_5032466526" evidence="6">
    <location>
        <begin position="20"/>
        <end position="395"/>
    </location>
</feature>
<evidence type="ECO:0000259" key="8">
    <source>
        <dbReference type="Pfam" id="PF25944"/>
    </source>
</evidence>
<dbReference type="SUPFAM" id="SSF111369">
    <property type="entry name" value="HlyD-like secretion proteins"/>
    <property type="match status" value="1"/>
</dbReference>
<evidence type="ECO:0000256" key="6">
    <source>
        <dbReference type="SAM" id="SignalP"/>
    </source>
</evidence>
<dbReference type="NCBIfam" id="TIGR01730">
    <property type="entry name" value="RND_mfp"/>
    <property type="match status" value="1"/>
</dbReference>
<dbReference type="Pfam" id="PF25944">
    <property type="entry name" value="Beta-barrel_RND"/>
    <property type="match status" value="1"/>
</dbReference>
<dbReference type="InterPro" id="IPR058627">
    <property type="entry name" value="MdtA-like_C"/>
</dbReference>
<feature type="domain" description="Multidrug resistance protein MdtA-like barrel-sandwich hybrid" evidence="7">
    <location>
        <begin position="61"/>
        <end position="214"/>
    </location>
</feature>
<keyword evidence="4 5" id="KW-0175">Coiled coil</keyword>
<evidence type="ECO:0000256" key="2">
    <source>
        <dbReference type="ARBA" id="ARBA00009477"/>
    </source>
</evidence>
<evidence type="ECO:0000256" key="1">
    <source>
        <dbReference type="ARBA" id="ARBA00004236"/>
    </source>
</evidence>
<dbReference type="AlphaFoldDB" id="A0A850QF26"/>
<keyword evidence="6" id="KW-0732">Signal</keyword>
<dbReference type="InterPro" id="IPR006143">
    <property type="entry name" value="RND_pump_MFP"/>
</dbReference>
<dbReference type="Pfam" id="PF25917">
    <property type="entry name" value="BSH_RND"/>
    <property type="match status" value="1"/>
</dbReference>
<dbReference type="EMBL" id="JABCJE010000008">
    <property type="protein sequence ID" value="NVO24729.1"/>
    <property type="molecule type" value="Genomic_DNA"/>
</dbReference>
<dbReference type="InterPro" id="IPR030190">
    <property type="entry name" value="MacA_alpha-hairpin_sf"/>
</dbReference>
<organism evidence="10 11">
    <name type="scientific">Donghicola mangrovi</name>
    <dbReference type="NCBI Taxonomy" id="2729614"/>
    <lineage>
        <taxon>Bacteria</taxon>
        <taxon>Pseudomonadati</taxon>
        <taxon>Pseudomonadota</taxon>
        <taxon>Alphaproteobacteria</taxon>
        <taxon>Rhodobacterales</taxon>
        <taxon>Roseobacteraceae</taxon>
        <taxon>Donghicola</taxon>
    </lineage>
</organism>
<dbReference type="PANTHER" id="PTHR30469">
    <property type="entry name" value="MULTIDRUG RESISTANCE PROTEIN MDTA"/>
    <property type="match status" value="1"/>
</dbReference>
<evidence type="ECO:0000313" key="11">
    <source>
        <dbReference type="Proteomes" id="UP000592216"/>
    </source>
</evidence>
<dbReference type="Pfam" id="PF25967">
    <property type="entry name" value="RND-MFP_C"/>
    <property type="match status" value="1"/>
</dbReference>
<proteinExistence type="inferred from homology"/>
<dbReference type="GO" id="GO:0030313">
    <property type="term" value="C:cell envelope"/>
    <property type="evidence" value="ECO:0007669"/>
    <property type="project" value="UniProtKB-SubCell"/>
</dbReference>
<dbReference type="GO" id="GO:1990961">
    <property type="term" value="P:xenobiotic detoxification by transmembrane export across the plasma membrane"/>
    <property type="evidence" value="ECO:0007669"/>
    <property type="project" value="InterPro"/>
</dbReference>
<dbReference type="GO" id="GO:0019898">
    <property type="term" value="C:extrinsic component of membrane"/>
    <property type="evidence" value="ECO:0007669"/>
    <property type="project" value="InterPro"/>
</dbReference>
<dbReference type="GO" id="GO:1990281">
    <property type="term" value="C:efflux pump complex"/>
    <property type="evidence" value="ECO:0007669"/>
    <property type="project" value="TreeGrafter"/>
</dbReference>
<feature type="coiled-coil region" evidence="5">
    <location>
        <begin position="91"/>
        <end position="179"/>
    </location>
</feature>
<dbReference type="GO" id="GO:0015562">
    <property type="term" value="F:efflux transmembrane transporter activity"/>
    <property type="evidence" value="ECO:0007669"/>
    <property type="project" value="TreeGrafter"/>
</dbReference>
<dbReference type="InterPro" id="IPR058626">
    <property type="entry name" value="MdtA-like_b-barrel"/>
</dbReference>
<feature type="domain" description="Multidrug resistance protein MdtA-like beta-barrel" evidence="8">
    <location>
        <begin position="222"/>
        <end position="308"/>
    </location>
</feature>
<evidence type="ECO:0000313" key="10">
    <source>
        <dbReference type="EMBL" id="NVO24729.1"/>
    </source>
</evidence>
<evidence type="ECO:0000259" key="7">
    <source>
        <dbReference type="Pfam" id="PF25917"/>
    </source>
</evidence>
<dbReference type="Proteomes" id="UP000592216">
    <property type="component" value="Unassembled WGS sequence"/>
</dbReference>
<dbReference type="PANTHER" id="PTHR30469:SF33">
    <property type="entry name" value="SLR1207 PROTEIN"/>
    <property type="match status" value="1"/>
</dbReference>
<comment type="subcellular location">
    <subcellularLocation>
        <location evidence="1">Cell membrane</location>
    </subcellularLocation>
</comment>
<dbReference type="Gene3D" id="2.40.50.100">
    <property type="match status" value="1"/>
</dbReference>
<dbReference type="Gene3D" id="2.40.30.170">
    <property type="match status" value="1"/>
</dbReference>
<dbReference type="Gene3D" id="6.20.50.140">
    <property type="match status" value="1"/>
</dbReference>
<dbReference type="GO" id="GO:1990195">
    <property type="term" value="C:macrolide transmembrane transporter complex"/>
    <property type="evidence" value="ECO:0007669"/>
    <property type="project" value="InterPro"/>
</dbReference>
<comment type="caution">
    <text evidence="10">The sequence shown here is derived from an EMBL/GenBank/DDBJ whole genome shotgun (WGS) entry which is preliminary data.</text>
</comment>
<keyword evidence="3" id="KW-0813">Transport</keyword>
<dbReference type="Gene3D" id="6.10.140.1990">
    <property type="match status" value="1"/>
</dbReference>